<keyword evidence="2" id="KW-1185">Reference proteome</keyword>
<name>A0ABS9ITZ2_9ACTN</name>
<proteinExistence type="predicted"/>
<reference evidence="1 2" key="1">
    <citation type="submission" date="2022-01" db="EMBL/GenBank/DDBJ databases">
        <authorList>
            <person name="Huang Y."/>
        </authorList>
    </citation>
    <scope>NUCLEOTIDE SEQUENCE [LARGE SCALE GENOMIC DNA]</scope>
    <source>
        <strain evidence="1 2">HY366</strain>
    </source>
</reference>
<sequence length="155" mass="17178">MNDVRFDDATDDPTDAWLVDAVRDEREPDSDVERLISSISSGLSRMRRPARTLATDTDGVWVSDRIVKQLIAVSVRRALGRLVVFASIDGTDDTADGVRIGVIARYADDLPATSEKVRDVVDEVLISTIGARSSAVARTEVTVRWQDLYTREWLG</sequence>
<comment type="caution">
    <text evidence="1">The sequence shown here is derived from an EMBL/GenBank/DDBJ whole genome shotgun (WGS) entry which is preliminary data.</text>
</comment>
<dbReference type="EMBL" id="JAKKOR010000008">
    <property type="protein sequence ID" value="MCF8589023.1"/>
    <property type="molecule type" value="Genomic_DNA"/>
</dbReference>
<evidence type="ECO:0000313" key="1">
    <source>
        <dbReference type="EMBL" id="MCF8589023.1"/>
    </source>
</evidence>
<dbReference type="Proteomes" id="UP001200110">
    <property type="component" value="Unassembled WGS sequence"/>
</dbReference>
<dbReference type="RefSeq" id="WP_236998265.1">
    <property type="nucleotide sequence ID" value="NZ_JAKKOR010000008.1"/>
</dbReference>
<evidence type="ECO:0000313" key="2">
    <source>
        <dbReference type="Proteomes" id="UP001200110"/>
    </source>
</evidence>
<protein>
    <submittedName>
        <fullName evidence="1">Uncharacterized protein</fullName>
    </submittedName>
</protein>
<accession>A0ABS9ITZ2</accession>
<gene>
    <name evidence="1" type="ORF">L5G33_11180</name>
</gene>
<organism evidence="1 2">
    <name type="scientific">Gordonia liuliyuniae</name>
    <dbReference type="NCBI Taxonomy" id="2911517"/>
    <lineage>
        <taxon>Bacteria</taxon>
        <taxon>Bacillati</taxon>
        <taxon>Actinomycetota</taxon>
        <taxon>Actinomycetes</taxon>
        <taxon>Mycobacteriales</taxon>
        <taxon>Gordoniaceae</taxon>
        <taxon>Gordonia</taxon>
    </lineage>
</organism>